<evidence type="ECO:0000256" key="10">
    <source>
        <dbReference type="ARBA" id="ARBA00049729"/>
    </source>
</evidence>
<dbReference type="OrthoDB" id="271604at2759"/>
<dbReference type="InterPro" id="IPR003675">
    <property type="entry name" value="Rce1/LyrA-like_dom"/>
</dbReference>
<evidence type="ECO:0000256" key="11">
    <source>
        <dbReference type="SAM" id="Phobius"/>
    </source>
</evidence>
<protein>
    <recommendedName>
        <fullName evidence="10">intramembrane prenyl-peptidase Rce1</fullName>
        <ecNumber evidence="10">3.4.26.1</ecNumber>
    </recommendedName>
</protein>
<keyword evidence="3" id="KW-0645">Protease</keyword>
<dbReference type="HOGENOM" id="CLU_049909_1_0_1"/>
<proteinExistence type="inferred from homology"/>
<keyword evidence="7 11" id="KW-1133">Transmembrane helix</keyword>
<evidence type="ECO:0000256" key="4">
    <source>
        <dbReference type="ARBA" id="ARBA00022692"/>
    </source>
</evidence>
<keyword evidence="6" id="KW-0256">Endoplasmic reticulum</keyword>
<dbReference type="EC" id="3.4.26.1" evidence="10"/>
<evidence type="ECO:0000256" key="7">
    <source>
        <dbReference type="ARBA" id="ARBA00022989"/>
    </source>
</evidence>
<evidence type="ECO:0000256" key="6">
    <source>
        <dbReference type="ARBA" id="ARBA00022824"/>
    </source>
</evidence>
<dbReference type="Proteomes" id="UP000053664">
    <property type="component" value="Unassembled WGS sequence"/>
</dbReference>
<feature type="transmembrane region" description="Helical" evidence="11">
    <location>
        <begin position="253"/>
        <end position="274"/>
    </location>
</feature>
<gene>
    <name evidence="13" type="ORF">PFL1_06643</name>
</gene>
<accession>A0A061H569</accession>
<dbReference type="eggNOG" id="KOG4130">
    <property type="taxonomic scope" value="Eukaryota"/>
</dbReference>
<evidence type="ECO:0000313" key="14">
    <source>
        <dbReference type="Proteomes" id="UP000053664"/>
    </source>
</evidence>
<dbReference type="PANTHER" id="PTHR13046">
    <property type="entry name" value="PROTEASE U48 CAAX PRENYL PROTEASE RCE1"/>
    <property type="match status" value="1"/>
</dbReference>
<dbReference type="RefSeq" id="XP_007882380.1">
    <property type="nucleotide sequence ID" value="XM_007884189.1"/>
</dbReference>
<feature type="transmembrane region" description="Helical" evidence="11">
    <location>
        <begin position="311"/>
        <end position="330"/>
    </location>
</feature>
<name>A0A061H569_9BASI</name>
<feature type="transmembrane region" description="Helical" evidence="11">
    <location>
        <begin position="20"/>
        <end position="39"/>
    </location>
</feature>
<keyword evidence="5" id="KW-0378">Hydrolase</keyword>
<dbReference type="Pfam" id="PF02517">
    <property type="entry name" value="Rce1-like"/>
    <property type="match status" value="1"/>
</dbReference>
<evidence type="ECO:0000313" key="13">
    <source>
        <dbReference type="EMBL" id="EPQ25776.1"/>
    </source>
</evidence>
<comment type="subcellular location">
    <subcellularLocation>
        <location evidence="1">Endoplasmic reticulum membrane</location>
        <topology evidence="1">Multi-pass membrane protein</topology>
    </subcellularLocation>
</comment>
<dbReference type="GO" id="GO:0005789">
    <property type="term" value="C:endoplasmic reticulum membrane"/>
    <property type="evidence" value="ECO:0007669"/>
    <property type="project" value="UniProtKB-SubCell"/>
</dbReference>
<keyword evidence="8 11" id="KW-0472">Membrane</keyword>
<dbReference type="GO" id="GO:0071586">
    <property type="term" value="P:CAAX-box protein processing"/>
    <property type="evidence" value="ECO:0007669"/>
    <property type="project" value="InterPro"/>
</dbReference>
<evidence type="ECO:0000256" key="8">
    <source>
        <dbReference type="ARBA" id="ARBA00023136"/>
    </source>
</evidence>
<dbReference type="GO" id="GO:0004222">
    <property type="term" value="F:metalloendopeptidase activity"/>
    <property type="evidence" value="ECO:0007669"/>
    <property type="project" value="InterPro"/>
</dbReference>
<evidence type="ECO:0000256" key="3">
    <source>
        <dbReference type="ARBA" id="ARBA00022670"/>
    </source>
</evidence>
<evidence type="ECO:0000256" key="5">
    <source>
        <dbReference type="ARBA" id="ARBA00022801"/>
    </source>
</evidence>
<organism evidence="13 14">
    <name type="scientific">Pseudozyma flocculosa PF-1</name>
    <dbReference type="NCBI Taxonomy" id="1277687"/>
    <lineage>
        <taxon>Eukaryota</taxon>
        <taxon>Fungi</taxon>
        <taxon>Dikarya</taxon>
        <taxon>Basidiomycota</taxon>
        <taxon>Ustilaginomycotina</taxon>
        <taxon>Ustilaginomycetes</taxon>
        <taxon>Ustilaginales</taxon>
        <taxon>Ustilaginaceae</taxon>
        <taxon>Pseudozyma</taxon>
    </lineage>
</organism>
<evidence type="ECO:0000256" key="2">
    <source>
        <dbReference type="ARBA" id="ARBA00006897"/>
    </source>
</evidence>
<dbReference type="InterPro" id="IPR039731">
    <property type="entry name" value="Rce1"/>
</dbReference>
<dbReference type="PANTHER" id="PTHR13046:SF0">
    <property type="entry name" value="CAAX PRENYL PROTEASE 2"/>
    <property type="match status" value="1"/>
</dbReference>
<feature type="domain" description="CAAX prenyl protease 2/Lysostaphin resistance protein A-like" evidence="12">
    <location>
        <begin position="181"/>
        <end position="293"/>
    </location>
</feature>
<comment type="catalytic activity">
    <reaction evidence="9">
        <text>Hydrolyzes the peptide bond -P2-(S-farnesyl or geranylgeranyl)C-P1'-P2'-P3'-COOH where P1' and P2' are amino acids with aliphatic sidechains and P3' is any C-terminal residue.</text>
        <dbReference type="EC" id="3.4.26.1"/>
    </reaction>
</comment>
<comment type="similarity">
    <text evidence="2">Belongs to the peptidase U48 family.</text>
</comment>
<evidence type="ECO:0000256" key="9">
    <source>
        <dbReference type="ARBA" id="ARBA00047280"/>
    </source>
</evidence>
<dbReference type="AlphaFoldDB" id="A0A061H569"/>
<dbReference type="EMBL" id="KE361650">
    <property type="protein sequence ID" value="EPQ25776.1"/>
    <property type="molecule type" value="Genomic_DNA"/>
</dbReference>
<reference evidence="13 14" key="1">
    <citation type="journal article" date="2013" name="Plant Cell">
        <title>The transition from a phytopathogenic smut ancestor to an anamorphic biocontrol agent deciphered by comparative whole-genome analysis.</title>
        <authorList>
            <person name="Lefebvre F."/>
            <person name="Joly D.L."/>
            <person name="Labbe C."/>
            <person name="Teichmann B."/>
            <person name="Linning R."/>
            <person name="Belzile F."/>
            <person name="Bakkeren G."/>
            <person name="Belanger R.R."/>
        </authorList>
    </citation>
    <scope>NUCLEOTIDE SEQUENCE [LARGE SCALE GENOMIC DNA]</scope>
    <source>
        <strain evidence="13 14">PF-1</strain>
    </source>
</reference>
<dbReference type="KEGG" id="pfp:PFL1_06643"/>
<evidence type="ECO:0000259" key="12">
    <source>
        <dbReference type="Pfam" id="PF02517"/>
    </source>
</evidence>
<dbReference type="GeneID" id="19320715"/>
<evidence type="ECO:0000256" key="1">
    <source>
        <dbReference type="ARBA" id="ARBA00004477"/>
    </source>
</evidence>
<sequence length="343" mass="36937">MSLLPTLSAPAAPPVLSSSMAVGACSAFTLSYVGGLYLFKSTRVGSAGAKDADGRPLSKDDPAVIRARLKVASWSSAISLVGTAALLRYRGAVVDPSPLFATLQSMRLLGLPLPSPSLLSSSVIPLSPPLFTFLLGLGKAAVYPLLLTATLYCGPLYVSYLEQELPGQAAFNYDRDVASKWRTLQGIRNYIVGPLTEELVFRSCILSIMFYSGASARSMIFASPLYFGVAHLHHAWGTYVAGGRTRDALKRGLLQSAFQFIYTGLFGWYANFLFMRTGTIVGPLLSHVFCNTMGLPNPFAASEWHPKKKAAIHLAHLAGIVGFAKLLFTLTEPRLFGGSLYWS</sequence>
<keyword evidence="4 11" id="KW-0812">Transmembrane</keyword>